<sequence>MKKIKFFDSLETSLEKYIEGLFKEKQCGKIQPVDIAKKLFREMRGGKRISVNSVFVPNNYIIYLNSDDLEAIRPYISSLTFEMLEYVKKKARERKYTLVGSPSVDFQSGEHINIGDIKVSGSYDETNKPVHTAKEKDFIEVKNLRGFMRNNNGRKTGRTEITEDHPENTQKYFFNNSGINSENELACLQIKEGPDKTKFFQLTQDKFVIGRDQDCDIVLSDSSISRRHAVLEKTGKLYVIRDLNSTNGTFINGVKITEKIIQPEDEIKLGTTICYIRMD</sequence>
<evidence type="ECO:0000313" key="3">
    <source>
        <dbReference type="Proteomes" id="UP000002217"/>
    </source>
</evidence>
<dbReference type="Pfam" id="PF12401">
    <property type="entry name" value="FhaA_N"/>
    <property type="match status" value="1"/>
</dbReference>
<dbReference type="PANTHER" id="PTHR23308">
    <property type="entry name" value="NUCLEAR INHIBITOR OF PROTEIN PHOSPHATASE-1"/>
    <property type="match status" value="1"/>
</dbReference>
<feature type="domain" description="FHA" evidence="1">
    <location>
        <begin position="207"/>
        <end position="256"/>
    </location>
</feature>
<dbReference type="InterPro" id="IPR032030">
    <property type="entry name" value="YscD_cytoplasmic_dom"/>
</dbReference>
<reference evidence="2 3" key="1">
    <citation type="journal article" date="2009" name="Stand. Genomic Sci.">
        <title>Complete genome sequence of Desulfotomaculum acetoxidans type strain (5575).</title>
        <authorList>
            <person name="Spring S."/>
            <person name="Lapidus A."/>
            <person name="Schroder M."/>
            <person name="Gleim D."/>
            <person name="Sims D."/>
            <person name="Meincke L."/>
            <person name="Glavina Del Rio T."/>
            <person name="Tice H."/>
            <person name="Copeland A."/>
            <person name="Cheng J.F."/>
            <person name="Lucas S."/>
            <person name="Chen F."/>
            <person name="Nolan M."/>
            <person name="Bruce D."/>
            <person name="Goodwin L."/>
            <person name="Pitluck S."/>
            <person name="Ivanova N."/>
            <person name="Mavromatis K."/>
            <person name="Mikhailova N."/>
            <person name="Pati A."/>
            <person name="Chen A."/>
            <person name="Palaniappan K."/>
            <person name="Land M."/>
            <person name="Hauser L."/>
            <person name="Chang Y.J."/>
            <person name="Jeffries C.D."/>
            <person name="Chain P."/>
            <person name="Saunders E."/>
            <person name="Brettin T."/>
            <person name="Detter J.C."/>
            <person name="Goker M."/>
            <person name="Bristow J."/>
            <person name="Eisen J.A."/>
            <person name="Markowitz V."/>
            <person name="Hugenholtz P."/>
            <person name="Kyrpides N.C."/>
            <person name="Klenk H.P."/>
            <person name="Han C."/>
        </authorList>
    </citation>
    <scope>NUCLEOTIDE SEQUENCE [LARGE SCALE GENOMIC DNA]</scope>
    <source>
        <strain evidence="3">ATCC 49208 / DSM 771 / VKM B-1644</strain>
    </source>
</reference>
<dbReference type="EMBL" id="CP001720">
    <property type="protein sequence ID" value="ACV63122.1"/>
    <property type="molecule type" value="Genomic_DNA"/>
</dbReference>
<dbReference type="InterPro" id="IPR008984">
    <property type="entry name" value="SMAD_FHA_dom_sf"/>
</dbReference>
<protein>
    <submittedName>
        <fullName evidence="2">FHA domain-containing protein</fullName>
    </submittedName>
</protein>
<dbReference type="InterPro" id="IPR050923">
    <property type="entry name" value="Cell_Proc_Reg/RNA_Proc"/>
</dbReference>
<dbReference type="AlphaFoldDB" id="C8W067"/>
<dbReference type="HOGENOM" id="CLU_047963_1_0_9"/>
<dbReference type="STRING" id="485916.Dtox_2309"/>
<dbReference type="SMART" id="SM00240">
    <property type="entry name" value="FHA"/>
    <property type="match status" value="1"/>
</dbReference>
<evidence type="ECO:0000313" key="2">
    <source>
        <dbReference type="EMBL" id="ACV63122.1"/>
    </source>
</evidence>
<dbReference type="InterPro" id="IPR042287">
    <property type="entry name" value="FhaA_N_sf"/>
</dbReference>
<dbReference type="Gene3D" id="3.30.2320.60">
    <property type="entry name" value="FhaA, phosphopeptide-binding domain (DUF3662)"/>
    <property type="match status" value="1"/>
</dbReference>
<name>C8W067_DESAS</name>
<dbReference type="CDD" id="cd00060">
    <property type="entry name" value="FHA"/>
    <property type="match status" value="1"/>
</dbReference>
<dbReference type="PROSITE" id="PS50006">
    <property type="entry name" value="FHA_DOMAIN"/>
    <property type="match status" value="1"/>
</dbReference>
<dbReference type="Proteomes" id="UP000002217">
    <property type="component" value="Chromosome"/>
</dbReference>
<organism evidence="2 3">
    <name type="scientific">Desulfofarcimen acetoxidans (strain ATCC 49208 / DSM 771 / KCTC 5769 / VKM B-1644 / 5575)</name>
    <name type="common">Desulfotomaculum acetoxidans</name>
    <dbReference type="NCBI Taxonomy" id="485916"/>
    <lineage>
        <taxon>Bacteria</taxon>
        <taxon>Bacillati</taxon>
        <taxon>Bacillota</taxon>
        <taxon>Clostridia</taxon>
        <taxon>Eubacteriales</taxon>
        <taxon>Peptococcaceae</taxon>
        <taxon>Desulfofarcimen</taxon>
    </lineage>
</organism>
<evidence type="ECO:0000259" key="1">
    <source>
        <dbReference type="PROSITE" id="PS50006"/>
    </source>
</evidence>
<dbReference type="InterPro" id="IPR022128">
    <property type="entry name" value="FhaA_N"/>
</dbReference>
<dbReference type="OrthoDB" id="9816434at2"/>
<proteinExistence type="predicted"/>
<dbReference type="eggNOG" id="COG1716">
    <property type="taxonomic scope" value="Bacteria"/>
</dbReference>
<dbReference type="SUPFAM" id="SSF49879">
    <property type="entry name" value="SMAD/FHA domain"/>
    <property type="match status" value="1"/>
</dbReference>
<dbReference type="KEGG" id="dae:Dtox_2309"/>
<dbReference type="RefSeq" id="WP_015757823.1">
    <property type="nucleotide sequence ID" value="NC_013216.1"/>
</dbReference>
<gene>
    <name evidence="2" type="ordered locus">Dtox_2309</name>
</gene>
<dbReference type="InterPro" id="IPR000253">
    <property type="entry name" value="FHA_dom"/>
</dbReference>
<accession>C8W067</accession>
<dbReference type="Pfam" id="PF16697">
    <property type="entry name" value="Yop-YscD_cpl"/>
    <property type="match status" value="1"/>
</dbReference>
<dbReference type="Gene3D" id="2.60.200.20">
    <property type="match status" value="1"/>
</dbReference>
<keyword evidence="3" id="KW-1185">Reference proteome</keyword>